<dbReference type="AlphaFoldDB" id="A0A8S2F9U5"/>
<keyword evidence="1" id="KW-0328">Glycosyltransferase</keyword>
<accession>A0A8S2F9U5</accession>
<evidence type="ECO:0000313" key="5">
    <source>
        <dbReference type="EMBL" id="CAF1396376.1"/>
    </source>
</evidence>
<dbReference type="GO" id="GO:0003950">
    <property type="term" value="F:NAD+ poly-ADP-ribosyltransferase activity"/>
    <property type="evidence" value="ECO:0007669"/>
    <property type="project" value="UniProtKB-UniRule"/>
</dbReference>
<protein>
    <recommendedName>
        <fullName evidence="1">Poly [ADP-ribose] polymerase</fullName>
        <shortName evidence="1">PARP</shortName>
        <ecNumber evidence="1">2.4.2.-</ecNumber>
    </recommendedName>
</protein>
<dbReference type="Pfam" id="PF00644">
    <property type="entry name" value="PARP"/>
    <property type="match status" value="1"/>
</dbReference>
<dbReference type="EMBL" id="CAJOBA010047650">
    <property type="protein sequence ID" value="CAF4203761.1"/>
    <property type="molecule type" value="Genomic_DNA"/>
</dbReference>
<keyword evidence="1" id="KW-0808">Transferase</keyword>
<dbReference type="GO" id="GO:0005634">
    <property type="term" value="C:nucleus"/>
    <property type="evidence" value="ECO:0007669"/>
    <property type="project" value="TreeGrafter"/>
</dbReference>
<comment type="caution">
    <text evidence="5">The sequence shown here is derived from an EMBL/GenBank/DDBJ whole genome shotgun (WGS) entry which is preliminary data.</text>
</comment>
<dbReference type="Gene3D" id="3.90.228.10">
    <property type="match status" value="1"/>
</dbReference>
<organism evidence="5 7">
    <name type="scientific">Didymodactylos carnosus</name>
    <dbReference type="NCBI Taxonomy" id="1234261"/>
    <lineage>
        <taxon>Eukaryota</taxon>
        <taxon>Metazoa</taxon>
        <taxon>Spiralia</taxon>
        <taxon>Gnathifera</taxon>
        <taxon>Rotifera</taxon>
        <taxon>Eurotatoria</taxon>
        <taxon>Bdelloidea</taxon>
        <taxon>Philodinida</taxon>
        <taxon>Philodinidae</taxon>
        <taxon>Didymodactylos</taxon>
    </lineage>
</organism>
<evidence type="ECO:0000256" key="1">
    <source>
        <dbReference type="RuleBase" id="RU362114"/>
    </source>
</evidence>
<dbReference type="InterPro" id="IPR051712">
    <property type="entry name" value="ARTD-AVP"/>
</dbReference>
<name>A0A8S2F9U5_9BILA</name>
<evidence type="ECO:0000256" key="3">
    <source>
        <dbReference type="SAM" id="MobiDB-lite"/>
    </source>
</evidence>
<dbReference type="EC" id="2.4.2.-" evidence="1"/>
<feature type="compositionally biased region" description="Polar residues" evidence="3">
    <location>
        <begin position="778"/>
        <end position="787"/>
    </location>
</feature>
<proteinExistence type="predicted"/>
<dbReference type="InterPro" id="IPR012317">
    <property type="entry name" value="Poly(ADP-ribose)pol_cat_dom"/>
</dbReference>
<evidence type="ECO:0000313" key="7">
    <source>
        <dbReference type="Proteomes" id="UP000677228"/>
    </source>
</evidence>
<feature type="region of interest" description="Disordered" evidence="3">
    <location>
        <begin position="761"/>
        <end position="797"/>
    </location>
</feature>
<reference evidence="5" key="1">
    <citation type="submission" date="2021-02" db="EMBL/GenBank/DDBJ databases">
        <authorList>
            <person name="Nowell W R."/>
        </authorList>
    </citation>
    <scope>NUCLEOTIDE SEQUENCE</scope>
</reference>
<keyword evidence="2" id="KW-0175">Coiled coil</keyword>
<feature type="non-terminal residue" evidence="5">
    <location>
        <position position="830"/>
    </location>
</feature>
<dbReference type="PROSITE" id="PS51059">
    <property type="entry name" value="PARP_CATALYTIC"/>
    <property type="match status" value="1"/>
</dbReference>
<dbReference type="Proteomes" id="UP000677228">
    <property type="component" value="Unassembled WGS sequence"/>
</dbReference>
<dbReference type="SUPFAM" id="SSF56399">
    <property type="entry name" value="ADP-ribosylation"/>
    <property type="match status" value="1"/>
</dbReference>
<evidence type="ECO:0000259" key="4">
    <source>
        <dbReference type="PROSITE" id="PS51059"/>
    </source>
</evidence>
<sequence length="830" mass="94199">RCFLCEAYEIPSLHIINIRVRPTGDTCTKVGLNSSPEHYYLIFDGHELNINNTIRESGIINVTENSNHNYPELRLKFLYQLQESSHIAAHVVLTSPEELVYREVFEIPDSPTKQDIMPDFLKPLIEQTCKHKSQSSAFSSKLISMPVFTKQVLDELPSVHISVPLKPNEFDWNEFLQYLAIDLEIDKNDMFLMSAQEGSTKYEIKFKAIISMSPQKMKKISEKISLIVLPTSKSAEFIAQQKLSDDIKEIPKIEAKLSNFSENQSSFSSENLTDDDIDTALELMQRPAIIDPQVWKYLREKSRKISGAILHAFQRSLVEYVIESMLLVQNEELYDKYIKCAVHGEEMVLFHGTKSANMDGIFDMNFKNLHTTDSGWYGQGIYFSSSPEYCVTYAEKSSGSSIMYLICSLVKVGNSHTVKDMFYEGKPMHAGSDSHYVKVDAKGYPTNADNSFFEEFVIKKSDQILPLYIVGLRKVHRFLLWRDVKITNSENNALFAQMKERYNFNIYGSETSADALAILKCKLDDPKMQCVTATNGTDDGEDFVRECRKMQPSVPIIVYCMNVSYHREWAAAISSGSTSQIQVTGTSSDVFQFISNIFNDETKPKSLSYSSVDKNAKVDDSSLSTLESLTSSNLDHVITQKESWIATLKIWTDSQANSIASMRKEIEMKLVEIKSQVKELAELRKMENKLAESAENTEPIIQMQKQPKIQKQNERITFLQKRIEDQKAQIEVWFKILQQIQQVSIHKPINAFDTAPCDLQQRLRNPPEEPGSPALINFPQTSDSSVRPGQPLLSATEGPSRNVTFAVIGQQRGQGVIEPVVPSPFDISSY</sequence>
<feature type="coiled-coil region" evidence="2">
    <location>
        <begin position="663"/>
        <end position="729"/>
    </location>
</feature>
<feature type="domain" description="PARP catalytic" evidence="4">
    <location>
        <begin position="291"/>
        <end position="481"/>
    </location>
</feature>
<feature type="non-terminal residue" evidence="5">
    <location>
        <position position="1"/>
    </location>
</feature>
<dbReference type="Proteomes" id="UP000682733">
    <property type="component" value="Unassembled WGS sequence"/>
</dbReference>
<dbReference type="PANTHER" id="PTHR45740:SF2">
    <property type="entry name" value="POLY [ADP-RIBOSE] POLYMERASE"/>
    <property type="match status" value="1"/>
</dbReference>
<keyword evidence="1" id="KW-0520">NAD</keyword>
<dbReference type="GO" id="GO:1990404">
    <property type="term" value="F:NAD+-protein mono-ADP-ribosyltransferase activity"/>
    <property type="evidence" value="ECO:0007669"/>
    <property type="project" value="TreeGrafter"/>
</dbReference>
<evidence type="ECO:0000313" key="6">
    <source>
        <dbReference type="EMBL" id="CAF4203761.1"/>
    </source>
</evidence>
<gene>
    <name evidence="5" type="ORF">OVA965_LOCUS32827</name>
    <name evidence="6" type="ORF">TMI583_LOCUS33693</name>
</gene>
<dbReference type="EMBL" id="CAJNOK010025935">
    <property type="protein sequence ID" value="CAF1396376.1"/>
    <property type="molecule type" value="Genomic_DNA"/>
</dbReference>
<dbReference type="PANTHER" id="PTHR45740">
    <property type="entry name" value="POLY [ADP-RIBOSE] POLYMERASE"/>
    <property type="match status" value="1"/>
</dbReference>
<evidence type="ECO:0000256" key="2">
    <source>
        <dbReference type="SAM" id="Coils"/>
    </source>
</evidence>